<gene>
    <name evidence="1" type="ORF">AV530_000620</name>
</gene>
<keyword evidence="2" id="KW-1185">Reference proteome</keyword>
<evidence type="ECO:0000313" key="2">
    <source>
        <dbReference type="Proteomes" id="UP000190648"/>
    </source>
</evidence>
<proteinExistence type="predicted"/>
<dbReference type="AlphaFoldDB" id="A0A1V4IG02"/>
<evidence type="ECO:0000313" key="1">
    <source>
        <dbReference type="EMBL" id="OPJ58883.1"/>
    </source>
</evidence>
<reference evidence="1 2" key="1">
    <citation type="submission" date="2016-02" db="EMBL/GenBank/DDBJ databases">
        <title>Band-tailed pigeon sequencing and assembly.</title>
        <authorList>
            <person name="Soares A.E."/>
            <person name="Novak B.J."/>
            <person name="Rice E.S."/>
            <person name="O'Connell B."/>
            <person name="Chang D."/>
            <person name="Weber S."/>
            <person name="Shapiro B."/>
        </authorList>
    </citation>
    <scope>NUCLEOTIDE SEQUENCE [LARGE SCALE GENOMIC DNA]</scope>
    <source>
        <strain evidence="1">BTP2013</strain>
        <tissue evidence="1">Blood</tissue>
    </source>
</reference>
<comment type="caution">
    <text evidence="1">The sequence shown here is derived from an EMBL/GenBank/DDBJ whole genome shotgun (WGS) entry which is preliminary data.</text>
</comment>
<sequence>MRRLRVLLSSALLNPRRPRDCTFLLHQAHCHHIRHIPAQRALNNCGLSKFWNLNLIEHLPKTTFILSSVFFQNPSFTKETSE</sequence>
<organism evidence="1 2">
    <name type="scientific">Patagioenas fasciata monilis</name>
    <dbReference type="NCBI Taxonomy" id="372326"/>
    <lineage>
        <taxon>Eukaryota</taxon>
        <taxon>Metazoa</taxon>
        <taxon>Chordata</taxon>
        <taxon>Craniata</taxon>
        <taxon>Vertebrata</taxon>
        <taxon>Euteleostomi</taxon>
        <taxon>Archelosauria</taxon>
        <taxon>Archosauria</taxon>
        <taxon>Dinosauria</taxon>
        <taxon>Saurischia</taxon>
        <taxon>Theropoda</taxon>
        <taxon>Coelurosauria</taxon>
        <taxon>Aves</taxon>
        <taxon>Neognathae</taxon>
        <taxon>Neoaves</taxon>
        <taxon>Columbimorphae</taxon>
        <taxon>Columbiformes</taxon>
        <taxon>Columbidae</taxon>
        <taxon>Patagioenas</taxon>
    </lineage>
</organism>
<accession>A0A1V4IG02</accession>
<protein>
    <submittedName>
        <fullName evidence="1">Uncharacterized protein</fullName>
    </submittedName>
</protein>
<dbReference type="Proteomes" id="UP000190648">
    <property type="component" value="Unassembled WGS sequence"/>
</dbReference>
<dbReference type="EMBL" id="LSYS01009753">
    <property type="protein sequence ID" value="OPJ58883.1"/>
    <property type="molecule type" value="Genomic_DNA"/>
</dbReference>
<name>A0A1V4IG02_PATFA</name>